<organism evidence="1 2">
    <name type="scientific">Prymnesium parvum</name>
    <name type="common">Toxic golden alga</name>
    <dbReference type="NCBI Taxonomy" id="97485"/>
    <lineage>
        <taxon>Eukaryota</taxon>
        <taxon>Haptista</taxon>
        <taxon>Haptophyta</taxon>
        <taxon>Prymnesiophyceae</taxon>
        <taxon>Prymnesiales</taxon>
        <taxon>Prymnesiaceae</taxon>
        <taxon>Prymnesium</taxon>
    </lineage>
</organism>
<dbReference type="CDD" id="cd00761">
    <property type="entry name" value="Glyco_tranf_GTA_type"/>
    <property type="match status" value="1"/>
</dbReference>
<dbReference type="SUPFAM" id="SSF53448">
    <property type="entry name" value="Nucleotide-diphospho-sugar transferases"/>
    <property type="match status" value="1"/>
</dbReference>
<evidence type="ECO:0008006" key="3">
    <source>
        <dbReference type="Google" id="ProtNLM"/>
    </source>
</evidence>
<accession>A0AB34JI16</accession>
<dbReference type="PANTHER" id="PTHR22916:SF3">
    <property type="entry name" value="UDP-GLCNAC:BETAGAL BETA-1,3-N-ACETYLGLUCOSAMINYLTRANSFERASE-LIKE PROTEIN 1"/>
    <property type="match status" value="1"/>
</dbReference>
<dbReference type="InterPro" id="IPR029044">
    <property type="entry name" value="Nucleotide-diphossugar_trans"/>
</dbReference>
<reference evidence="1 2" key="1">
    <citation type="journal article" date="2024" name="Science">
        <title>Giant polyketide synthase enzymes in the biosynthesis of giant marine polyether toxins.</title>
        <authorList>
            <person name="Fallon T.R."/>
            <person name="Shende V.V."/>
            <person name="Wierzbicki I.H."/>
            <person name="Pendleton A.L."/>
            <person name="Watervoot N.F."/>
            <person name="Auber R.P."/>
            <person name="Gonzalez D.J."/>
            <person name="Wisecaver J.H."/>
            <person name="Moore B.S."/>
        </authorList>
    </citation>
    <scope>NUCLEOTIDE SEQUENCE [LARGE SCALE GENOMIC DNA]</scope>
    <source>
        <strain evidence="1 2">12B1</strain>
    </source>
</reference>
<evidence type="ECO:0000313" key="1">
    <source>
        <dbReference type="EMBL" id="KAL1521700.1"/>
    </source>
</evidence>
<gene>
    <name evidence="1" type="ORF">AB1Y20_021355</name>
</gene>
<protein>
    <recommendedName>
        <fullName evidence="3">Glycosyltransferase 2-like domain-containing protein</fullName>
    </recommendedName>
</protein>
<keyword evidence="2" id="KW-1185">Reference proteome</keyword>
<dbReference type="Gene3D" id="3.90.550.10">
    <property type="entry name" value="Spore Coat Polysaccharide Biosynthesis Protein SpsA, Chain A"/>
    <property type="match status" value="1"/>
</dbReference>
<evidence type="ECO:0000313" key="2">
    <source>
        <dbReference type="Proteomes" id="UP001515480"/>
    </source>
</evidence>
<comment type="caution">
    <text evidence="1">The sequence shown here is derived from an EMBL/GenBank/DDBJ whole genome shotgun (WGS) entry which is preliminary data.</text>
</comment>
<dbReference type="GO" id="GO:0016757">
    <property type="term" value="F:glycosyltransferase activity"/>
    <property type="evidence" value="ECO:0007669"/>
    <property type="project" value="UniProtKB-ARBA"/>
</dbReference>
<proteinExistence type="predicted"/>
<dbReference type="EMBL" id="JBGBPQ010000007">
    <property type="protein sequence ID" value="KAL1521700.1"/>
    <property type="molecule type" value="Genomic_DNA"/>
</dbReference>
<sequence>MADDRTPLLSVILPVYNAMPWLPIAVRDILKQKLHASASLELLIVSDGGSDGSLEFVLALVEALGAARASQEVYDPPPDALPHNPALVQPLRAAEDEDHPSFADGPAPLAPAPLSVAAVARACRPEHTVRVLRYRDGANRGQGAAMTLGLLRSRRSAYVGQMESDDERRDEEALGKMVGALEAREEWDGVSCQVELVGSDRPGMEEYVGWQNSLCSPEAMAAGRFIEIPALHQTAIFRRAVVEEVLGPTAGCYRDGVYARREASAQAVLGAELDVPVDLWWWLLFFHHGKRCGKLGGEPLFGWRQHPRQHTRTHGRLSLENLRRIKASFFVLGPGRDAQQIQVWSIGATLEGWVAELRAAGATHVVAVDWKPGAPLPEVWRNRAKRKVPGEPELGASRTGVIRIVVFGKPKVRARARALMRDWDDQLDWFAA</sequence>
<name>A0AB34JI16_PRYPA</name>
<dbReference type="Proteomes" id="UP001515480">
    <property type="component" value="Unassembled WGS sequence"/>
</dbReference>
<dbReference type="AlphaFoldDB" id="A0AB34JI16"/>
<dbReference type="PANTHER" id="PTHR22916">
    <property type="entry name" value="GLYCOSYLTRANSFERASE"/>
    <property type="match status" value="1"/>
</dbReference>